<keyword evidence="1" id="KW-0812">Transmembrane</keyword>
<protein>
    <submittedName>
        <fullName evidence="2">Uncharacterized protein</fullName>
    </submittedName>
</protein>
<dbReference type="GeneTree" id="ENSGT01120000277679"/>
<name>A0A8C8CMJ3_ONCTS</name>
<organism evidence="2 3">
    <name type="scientific">Oncorhynchus tshawytscha</name>
    <name type="common">Chinook salmon</name>
    <name type="synonym">Salmo tshawytscha</name>
    <dbReference type="NCBI Taxonomy" id="74940"/>
    <lineage>
        <taxon>Eukaryota</taxon>
        <taxon>Metazoa</taxon>
        <taxon>Chordata</taxon>
        <taxon>Craniata</taxon>
        <taxon>Vertebrata</taxon>
        <taxon>Euteleostomi</taxon>
        <taxon>Actinopterygii</taxon>
        <taxon>Neopterygii</taxon>
        <taxon>Teleostei</taxon>
        <taxon>Protacanthopterygii</taxon>
        <taxon>Salmoniformes</taxon>
        <taxon>Salmonidae</taxon>
        <taxon>Salmoninae</taxon>
        <taxon>Oncorhynchus</taxon>
    </lineage>
</organism>
<evidence type="ECO:0000313" key="3">
    <source>
        <dbReference type="Proteomes" id="UP000694402"/>
    </source>
</evidence>
<sequence>TCCCLLLPLGGSPSGSPGSSCRGMCLVLSHSTSTTLYSSMVALASSTDECPFFPKQQPRLNHYRLYSNQSRFNQKSLLTWMLRRGMRDVDLKSLWTACPITTFPARIFSIYRRGEYRRDQIISWSCLLAGVFTSTLLCFDVFLIHFKTFSGICFLRPLFHLFIQKSKPLLISHFQDG</sequence>
<keyword evidence="1" id="KW-1133">Transmembrane helix</keyword>
<reference evidence="2" key="1">
    <citation type="submission" date="2025-08" db="UniProtKB">
        <authorList>
            <consortium name="Ensembl"/>
        </authorList>
    </citation>
    <scope>IDENTIFICATION</scope>
</reference>
<feature type="transmembrane region" description="Helical" evidence="1">
    <location>
        <begin position="121"/>
        <end position="146"/>
    </location>
</feature>
<dbReference type="Proteomes" id="UP000694402">
    <property type="component" value="Unassembled WGS sequence"/>
</dbReference>
<reference evidence="2" key="2">
    <citation type="submission" date="2025-09" db="UniProtKB">
        <authorList>
            <consortium name="Ensembl"/>
        </authorList>
    </citation>
    <scope>IDENTIFICATION</scope>
</reference>
<evidence type="ECO:0000313" key="2">
    <source>
        <dbReference type="Ensembl" id="ENSOTSP00005014331.1"/>
    </source>
</evidence>
<evidence type="ECO:0000256" key="1">
    <source>
        <dbReference type="SAM" id="Phobius"/>
    </source>
</evidence>
<keyword evidence="1" id="KW-0472">Membrane</keyword>
<dbReference type="Ensembl" id="ENSOTST00005015665.2">
    <property type="protein sequence ID" value="ENSOTSP00005014331.1"/>
    <property type="gene ID" value="ENSOTSG00005007239.2"/>
</dbReference>
<dbReference type="AlphaFoldDB" id="A0A8C8CMJ3"/>
<accession>A0A8C8CMJ3</accession>
<proteinExistence type="predicted"/>
<keyword evidence="3" id="KW-1185">Reference proteome</keyword>